<dbReference type="InterPro" id="IPR012337">
    <property type="entry name" value="RNaseH-like_sf"/>
</dbReference>
<dbReference type="GO" id="GO:0003677">
    <property type="term" value="F:DNA binding"/>
    <property type="evidence" value="ECO:0007669"/>
    <property type="project" value="UniProtKB-KW"/>
</dbReference>
<dbReference type="NCBIfam" id="NF033592">
    <property type="entry name" value="transpos_IS4_1"/>
    <property type="match status" value="1"/>
</dbReference>
<evidence type="ECO:0000256" key="3">
    <source>
        <dbReference type="ARBA" id="ARBA00023125"/>
    </source>
</evidence>
<accession>A0A0S6U4C7</accession>
<dbReference type="PANTHER" id="PTHR33258:SF1">
    <property type="entry name" value="TRANSPOSASE INSL FOR INSERTION SEQUENCE ELEMENT IS186A-RELATED"/>
    <property type="match status" value="1"/>
</dbReference>
<comment type="similarity">
    <text evidence="1">Belongs to the transposase 11 family.</text>
</comment>
<dbReference type="SUPFAM" id="SSF53098">
    <property type="entry name" value="Ribonuclease H-like"/>
    <property type="match status" value="1"/>
</dbReference>
<keyword evidence="2" id="KW-0815">Transposition</keyword>
<name>A0A0S6U4C7_CLOBO</name>
<evidence type="ECO:0000256" key="1">
    <source>
        <dbReference type="ARBA" id="ARBA00010075"/>
    </source>
</evidence>
<dbReference type="Pfam" id="PF01609">
    <property type="entry name" value="DDE_Tnp_1"/>
    <property type="match status" value="1"/>
</dbReference>
<dbReference type="GO" id="GO:0004803">
    <property type="term" value="F:transposase activity"/>
    <property type="evidence" value="ECO:0007669"/>
    <property type="project" value="InterPro"/>
</dbReference>
<feature type="domain" description="Transposase IS4-like" evidence="5">
    <location>
        <begin position="146"/>
        <end position="363"/>
    </location>
</feature>
<keyword evidence="3" id="KW-0238">DNA-binding</keyword>
<evidence type="ECO:0000256" key="2">
    <source>
        <dbReference type="ARBA" id="ARBA00022578"/>
    </source>
</evidence>
<sequence>MEFFHKFYNEKISNLCFSIITRKYIARRLLIINIDNYNMLFQKFIDLIDWKSLKIASFKLNIDYLTIENHLKALIYFQIAELDYLRDIHEFMQSKSDLTQIIKGVSLGSLSNYNNKIDYTVLLPVINSILIKSFISIPANKRIEKFGSVKLIDSSTISTCITYFKWAEFRASKAGIKVHTKFDLGKGIPETIVVTNAKEHDKSALEKLITEKNCIYIFDRAYVDYRCFDGYSQNDKYFISRLKNNALISEVKNLDITYCDCNHKLLNKDTEIIYDKIVYLGHNYNYKTKEKYRVIKIVDSQNREITFVTNIFNLSTEEISWLYKKRWEIELFFKWIKQNLKIKRFIGHSLNAVMMQIISAIMTFLMLKLIEKESITAFGLTIIKRRIKHCLSKKVNSPEFSWANFLGS</sequence>
<evidence type="ECO:0000256" key="4">
    <source>
        <dbReference type="ARBA" id="ARBA00023172"/>
    </source>
</evidence>
<dbReference type="GO" id="GO:0006313">
    <property type="term" value="P:DNA transposition"/>
    <property type="evidence" value="ECO:0007669"/>
    <property type="project" value="InterPro"/>
</dbReference>
<keyword evidence="4" id="KW-0233">DNA recombination</keyword>
<protein>
    <recommendedName>
        <fullName evidence="5">Transposase IS4-like domain-containing protein</fullName>
    </recommendedName>
</protein>
<reference evidence="6" key="1">
    <citation type="submission" date="2013-10" db="EMBL/GenBank/DDBJ databases">
        <title>Draft genome sequence of Clostridium botulinum type B strain Osaka05.</title>
        <authorList>
            <person name="Sakaguchi Y."/>
            <person name="Hosomi K."/>
            <person name="Uchiyama J."/>
            <person name="Ogura Y."/>
            <person name="Sakaguchi M."/>
            <person name="Kohda T."/>
            <person name="Mukamoto M."/>
            <person name="Misawa N."/>
            <person name="Matsuzaki S."/>
            <person name="Hayashi T."/>
            <person name="Kozaki S."/>
        </authorList>
    </citation>
    <scope>NUCLEOTIDE SEQUENCE</scope>
    <source>
        <strain evidence="6">Osaka05</strain>
    </source>
</reference>
<gene>
    <name evidence="6" type="ORF">CBO05C_1180</name>
</gene>
<dbReference type="AlphaFoldDB" id="A0A0S6U4C7"/>
<dbReference type="HOGENOM" id="CLU_043140_0_2_9"/>
<evidence type="ECO:0000259" key="5">
    <source>
        <dbReference type="Pfam" id="PF01609"/>
    </source>
</evidence>
<proteinExistence type="inferred from homology"/>
<evidence type="ECO:0000313" key="6">
    <source>
        <dbReference type="EMBL" id="GAE01490.1"/>
    </source>
</evidence>
<dbReference type="PANTHER" id="PTHR33258">
    <property type="entry name" value="TRANSPOSASE INSL FOR INSERTION SEQUENCE ELEMENT IS186A-RELATED"/>
    <property type="match status" value="1"/>
</dbReference>
<dbReference type="Proteomes" id="UP000054164">
    <property type="component" value="Unassembled WGS sequence"/>
</dbReference>
<dbReference type="EMBL" id="DF384213">
    <property type="protein sequence ID" value="GAE01490.1"/>
    <property type="molecule type" value="Genomic_DNA"/>
</dbReference>
<organism evidence="6">
    <name type="scientific">Clostridium botulinum B str. Osaka05</name>
    <dbReference type="NCBI Taxonomy" id="1407017"/>
    <lineage>
        <taxon>Bacteria</taxon>
        <taxon>Bacillati</taxon>
        <taxon>Bacillota</taxon>
        <taxon>Clostridia</taxon>
        <taxon>Eubacteriales</taxon>
        <taxon>Clostridiaceae</taxon>
        <taxon>Clostridium</taxon>
    </lineage>
</organism>
<dbReference type="InterPro" id="IPR002559">
    <property type="entry name" value="Transposase_11"/>
</dbReference>
<dbReference type="InterPro" id="IPR047952">
    <property type="entry name" value="Transpos_IS4"/>
</dbReference>